<evidence type="ECO:0000313" key="2">
    <source>
        <dbReference type="Proteomes" id="UP001273505"/>
    </source>
</evidence>
<evidence type="ECO:0000313" key="1">
    <source>
        <dbReference type="EMBL" id="MDX6851189.1"/>
    </source>
</evidence>
<dbReference type="Proteomes" id="UP001273505">
    <property type="component" value="Unassembled WGS sequence"/>
</dbReference>
<dbReference type="RefSeq" id="WP_302721787.1">
    <property type="nucleotide sequence ID" value="NZ_JAULRU010000418.1"/>
</dbReference>
<dbReference type="Pfam" id="PF10977">
    <property type="entry name" value="DUF2797"/>
    <property type="match status" value="1"/>
</dbReference>
<gene>
    <name evidence="1" type="ORF">SCD92_17555</name>
</gene>
<dbReference type="EMBL" id="JAXAFO010000042">
    <property type="protein sequence ID" value="MDX6851189.1"/>
    <property type="molecule type" value="Genomic_DNA"/>
</dbReference>
<name>A0ABU4S1X4_9GAMM</name>
<comment type="caution">
    <text evidence="1">The sequence shown here is derived from an EMBL/GenBank/DDBJ whole genome shotgun (WGS) entry which is preliminary data.</text>
</comment>
<protein>
    <submittedName>
        <fullName evidence="1">DUF2797 domain-containing protein</fullName>
    </submittedName>
</protein>
<sequence length="289" mass="31817">MAVIPVKTLPGDVTGALRKMSVELSASGDAVEYSLHCGDAVFSANALIGQTLTLAYTGEIRCLHCDRKTRKSFSQGYCYPCFQSLAQCDSCIVSPEKCHYHLGTCREPSWAEQFCMNDHVVYLANSSSPKVGITRATQIPTRWIDQGAVQALPIFTVPNRRMAGLVEVACKPHISDRTQWQRMLKGSPDPVDLRQIAIELIDKLEPELEQLRSEHGADSIVSLLSAEAESVDICYPVPTPPLKVKSVNLEKTPVFTGELTGIKGQYLIFGDQVLNVRKFGGYHVTIFVS</sequence>
<dbReference type="InterPro" id="IPR021246">
    <property type="entry name" value="DUF2797"/>
</dbReference>
<accession>A0ABU4S1X4</accession>
<reference evidence="1 2" key="1">
    <citation type="submission" date="2023-11" db="EMBL/GenBank/DDBJ databases">
        <title>Gilvimarinus fulvus sp. nov., isolated from the surface of Kelp.</title>
        <authorList>
            <person name="Sun Y.Y."/>
            <person name="Gong Y."/>
            <person name="Du Z.J."/>
        </authorList>
    </citation>
    <scope>NUCLEOTIDE SEQUENCE [LARGE SCALE GENOMIC DNA]</scope>
    <source>
        <strain evidence="1 2">SDUM040013</strain>
    </source>
</reference>
<proteinExistence type="predicted"/>
<organism evidence="1 2">
    <name type="scientific">Gilvimarinus gilvus</name>
    <dbReference type="NCBI Taxonomy" id="3058038"/>
    <lineage>
        <taxon>Bacteria</taxon>
        <taxon>Pseudomonadati</taxon>
        <taxon>Pseudomonadota</taxon>
        <taxon>Gammaproteobacteria</taxon>
        <taxon>Cellvibrionales</taxon>
        <taxon>Cellvibrionaceae</taxon>
        <taxon>Gilvimarinus</taxon>
    </lineage>
</organism>
<keyword evidence="2" id="KW-1185">Reference proteome</keyword>